<dbReference type="Proteomes" id="UP000178186">
    <property type="component" value="Unassembled WGS sequence"/>
</dbReference>
<dbReference type="AlphaFoldDB" id="A0A1G2GXK4"/>
<evidence type="ECO:0000313" key="6">
    <source>
        <dbReference type="Proteomes" id="UP000178186"/>
    </source>
</evidence>
<keyword evidence="3 4" id="KW-0687">Ribonucleoprotein</keyword>
<keyword evidence="2 4" id="KW-0689">Ribosomal protein</keyword>
<comment type="caution">
    <text evidence="5">The sequence shown here is derived from an EMBL/GenBank/DDBJ whole genome shotgun (WGS) entry which is preliminary data.</text>
</comment>
<name>A0A1G2GXK4_9BACT</name>
<evidence type="ECO:0000313" key="5">
    <source>
        <dbReference type="EMBL" id="OGZ54820.1"/>
    </source>
</evidence>
<evidence type="ECO:0000256" key="2">
    <source>
        <dbReference type="ARBA" id="ARBA00022980"/>
    </source>
</evidence>
<evidence type="ECO:0000256" key="3">
    <source>
        <dbReference type="ARBA" id="ARBA00023274"/>
    </source>
</evidence>
<organism evidence="5 6">
    <name type="scientific">Candidatus Ryanbacteria bacterium RIFCSPLOWO2_02_FULL_45_11c</name>
    <dbReference type="NCBI Taxonomy" id="1802128"/>
    <lineage>
        <taxon>Bacteria</taxon>
        <taxon>Candidatus Ryaniibacteriota</taxon>
    </lineage>
</organism>
<dbReference type="InterPro" id="IPR012678">
    <property type="entry name" value="Ribosomal_uL23/eL15/eS24_sf"/>
</dbReference>
<comment type="subunit">
    <text evidence="4">Part of the 50S ribosomal subunit. Contacts protein L29, and trigger factor when it is bound to the ribosome.</text>
</comment>
<dbReference type="SUPFAM" id="SSF54189">
    <property type="entry name" value="Ribosomal proteins S24e, L23 and L15e"/>
    <property type="match status" value="1"/>
</dbReference>
<comment type="similarity">
    <text evidence="1 4">Belongs to the universal ribosomal protein uL23 family.</text>
</comment>
<protein>
    <recommendedName>
        <fullName evidence="4">Large ribosomal subunit protein uL23</fullName>
    </recommendedName>
</protein>
<comment type="function">
    <text evidence="4">One of the early assembly proteins it binds 23S rRNA. One of the proteins that surrounds the polypeptide exit tunnel on the outside of the ribosome. Forms the main docking site for trigger factor binding to the ribosome.</text>
</comment>
<reference evidence="5 6" key="1">
    <citation type="journal article" date="2016" name="Nat. Commun.">
        <title>Thousands of microbial genomes shed light on interconnected biogeochemical processes in an aquifer system.</title>
        <authorList>
            <person name="Anantharaman K."/>
            <person name="Brown C.T."/>
            <person name="Hug L.A."/>
            <person name="Sharon I."/>
            <person name="Castelle C.J."/>
            <person name="Probst A.J."/>
            <person name="Thomas B.C."/>
            <person name="Singh A."/>
            <person name="Wilkins M.J."/>
            <person name="Karaoz U."/>
            <person name="Brodie E.L."/>
            <person name="Williams K.H."/>
            <person name="Hubbard S.S."/>
            <person name="Banfield J.F."/>
        </authorList>
    </citation>
    <scope>NUCLEOTIDE SEQUENCE [LARGE SCALE GENOMIC DNA]</scope>
</reference>
<dbReference type="GO" id="GO:0005840">
    <property type="term" value="C:ribosome"/>
    <property type="evidence" value="ECO:0007669"/>
    <property type="project" value="UniProtKB-KW"/>
</dbReference>
<dbReference type="InterPro" id="IPR013025">
    <property type="entry name" value="Ribosomal_uL23-like"/>
</dbReference>
<dbReference type="InterPro" id="IPR012677">
    <property type="entry name" value="Nucleotide-bd_a/b_plait_sf"/>
</dbReference>
<dbReference type="STRING" id="1802128.A3H64_00785"/>
<evidence type="ECO:0000256" key="4">
    <source>
        <dbReference type="HAMAP-Rule" id="MF_01369"/>
    </source>
</evidence>
<keyword evidence="4" id="KW-0699">rRNA-binding</keyword>
<dbReference type="GO" id="GO:0019843">
    <property type="term" value="F:rRNA binding"/>
    <property type="evidence" value="ECO:0007669"/>
    <property type="project" value="UniProtKB-UniRule"/>
</dbReference>
<gene>
    <name evidence="4" type="primary">rplW</name>
    <name evidence="5" type="ORF">A3H64_00785</name>
</gene>
<accession>A0A1G2GXK4</accession>
<dbReference type="EMBL" id="MHNY01000038">
    <property type="protein sequence ID" value="OGZ54820.1"/>
    <property type="molecule type" value="Genomic_DNA"/>
</dbReference>
<dbReference type="Pfam" id="PF00276">
    <property type="entry name" value="Ribosomal_L23"/>
    <property type="match status" value="1"/>
</dbReference>
<dbReference type="GO" id="GO:0006412">
    <property type="term" value="P:translation"/>
    <property type="evidence" value="ECO:0007669"/>
    <property type="project" value="UniProtKB-UniRule"/>
</dbReference>
<dbReference type="HAMAP" id="MF_01369_B">
    <property type="entry name" value="Ribosomal_uL23_B"/>
    <property type="match status" value="1"/>
</dbReference>
<dbReference type="GO" id="GO:0003735">
    <property type="term" value="F:structural constituent of ribosome"/>
    <property type="evidence" value="ECO:0007669"/>
    <property type="project" value="InterPro"/>
</dbReference>
<proteinExistence type="inferred from homology"/>
<evidence type="ECO:0000256" key="1">
    <source>
        <dbReference type="ARBA" id="ARBA00006700"/>
    </source>
</evidence>
<dbReference type="GO" id="GO:1990904">
    <property type="term" value="C:ribonucleoprotein complex"/>
    <property type="evidence" value="ECO:0007669"/>
    <property type="project" value="UniProtKB-KW"/>
</dbReference>
<dbReference type="Gene3D" id="3.30.70.330">
    <property type="match status" value="1"/>
</dbReference>
<sequence length="101" mass="11159">MVNQKTISSDTGGSTILRCPVISEKASRLGETGTYTFFVSERANKIMIGRAVAARFSVEVLNVRVACTPYKKVRRGRFTGKKGGYKKAFVTIRPDQKIELA</sequence>
<keyword evidence="4" id="KW-0694">RNA-binding</keyword>